<name>A0ABT6Y0T4_ALISE</name>
<dbReference type="Proteomes" id="UP001529245">
    <property type="component" value="Unassembled WGS sequence"/>
</dbReference>
<dbReference type="RefSeq" id="WP_283204366.1">
    <property type="nucleotide sequence ID" value="NZ_JASGCB010000027.1"/>
</dbReference>
<organism evidence="2 3">
    <name type="scientific">Alicyclobacillus sendaiensis PA2</name>
    <dbReference type="NCBI Taxonomy" id="3029425"/>
    <lineage>
        <taxon>Bacteria</taxon>
        <taxon>Bacillati</taxon>
        <taxon>Bacillota</taxon>
        <taxon>Bacilli</taxon>
        <taxon>Bacillales</taxon>
        <taxon>Alicyclobacillaceae</taxon>
        <taxon>Alicyclobacillus</taxon>
    </lineage>
</organism>
<evidence type="ECO:0000313" key="3">
    <source>
        <dbReference type="Proteomes" id="UP001529245"/>
    </source>
</evidence>
<gene>
    <name evidence="2" type="ORF">QID03_12330</name>
</gene>
<keyword evidence="1" id="KW-0812">Transmembrane</keyword>
<keyword evidence="1" id="KW-1133">Transmembrane helix</keyword>
<keyword evidence="1" id="KW-0472">Membrane</keyword>
<sequence>MLLVTLALSAATSAADWLINLLETRHAVPLSADAAAALVIFLFTVSTTNWFAAKACFPFRGTPRWHTSLRRSLGPIVAGGMFVWMSAAEIAYPPCPPNIELRFKV</sequence>
<feature type="transmembrane region" description="Helical" evidence="1">
    <location>
        <begin position="30"/>
        <end position="52"/>
    </location>
</feature>
<evidence type="ECO:0000313" key="2">
    <source>
        <dbReference type="EMBL" id="MDI9260946.1"/>
    </source>
</evidence>
<proteinExistence type="predicted"/>
<evidence type="ECO:0000256" key="1">
    <source>
        <dbReference type="SAM" id="Phobius"/>
    </source>
</evidence>
<comment type="caution">
    <text evidence="2">The sequence shown here is derived from an EMBL/GenBank/DDBJ whole genome shotgun (WGS) entry which is preliminary data.</text>
</comment>
<protein>
    <submittedName>
        <fullName evidence="2">Uncharacterized protein</fullName>
    </submittedName>
</protein>
<dbReference type="EMBL" id="JASGCB010000027">
    <property type="protein sequence ID" value="MDI9260946.1"/>
    <property type="molecule type" value="Genomic_DNA"/>
</dbReference>
<accession>A0ABT6Y0T4</accession>
<feature type="transmembrane region" description="Helical" evidence="1">
    <location>
        <begin position="73"/>
        <end position="92"/>
    </location>
</feature>
<reference evidence="2 3" key="1">
    <citation type="submission" date="2023-04" db="EMBL/GenBank/DDBJ databases">
        <title>A. sendaiensis sub sp. chiapanensis a novel subspecie with specific adaptation in bacterial cell wall isolated from an active volcano.</title>
        <authorList>
            <person name="Alvarez Gutierrez P.E."/>
            <person name="Ortiz Cortes L.Y."/>
        </authorList>
    </citation>
    <scope>NUCLEOTIDE SEQUENCE [LARGE SCALE GENOMIC DNA]</scope>
    <source>
        <strain evidence="2 3">PA2</strain>
    </source>
</reference>
<keyword evidence="3" id="KW-1185">Reference proteome</keyword>